<dbReference type="PANTHER" id="PTHR24024">
    <property type="entry name" value="PULMONARY SURFACTANT-ASSOCIATED PROTEIN A"/>
    <property type="match status" value="1"/>
</dbReference>
<sequence length="374" mass="40407">MSIIAVVILMAGACQLVSAKNVDDIVFNKLVDRVLSLERTQDDKNTKLEAEMKQLKKENQQLKDSLKSLQLVLDHNPSDEKKMLSPMNDEASGTGSLQTAVVCPRACRGLPGRDGRDGKPGDDGKPGRDGRPGTEGKPGKDGRDGIPGQNGKGLQGPPGPPGPSVTDDRIKQLIKEHGLPPNTTGGGSVYTRWGRTKCGASSKLLYEGYTAGSWYGHKGGASNYICLPHNPQWGNYQDGFQNSGTHVQGTEYEMGYYTNDIFLKTNNGGKTLKDHNAPCAVCYTQGRTSHVMIPAWKTCPAGWTREYHGYLVAQHNSQPRTEFVCLDEAPEVVAGGMANKDGALFYVGEADCGHSLPCPKYVHGRELTCVVCSK</sequence>
<dbReference type="OrthoDB" id="6086925at2759"/>
<protein>
    <submittedName>
        <fullName evidence="5">Short-chain collagen C4</fullName>
    </submittedName>
</protein>
<dbReference type="PANTHER" id="PTHR24024:SF18">
    <property type="entry name" value="SHORT-CHAIN COLLAGEN C4-LIKE"/>
    <property type="match status" value="1"/>
</dbReference>
<keyword evidence="1" id="KW-0175">Coiled coil</keyword>
<name>A0A1S3K9M7_LINAN</name>
<feature type="signal peptide" evidence="3">
    <location>
        <begin position="1"/>
        <end position="19"/>
    </location>
</feature>
<dbReference type="RefSeq" id="XP_013419202.1">
    <property type="nucleotide sequence ID" value="XM_013563748.1"/>
</dbReference>
<keyword evidence="4" id="KW-1185">Reference proteome</keyword>
<dbReference type="Proteomes" id="UP000085678">
    <property type="component" value="Unplaced"/>
</dbReference>
<feature type="chain" id="PRO_5010280863" evidence="3">
    <location>
        <begin position="20"/>
        <end position="374"/>
    </location>
</feature>
<dbReference type="CDD" id="cd14686">
    <property type="entry name" value="bZIP"/>
    <property type="match status" value="1"/>
</dbReference>
<organism evidence="4 5">
    <name type="scientific">Lingula anatina</name>
    <name type="common">Brachiopod</name>
    <name type="synonym">Lingula unguis</name>
    <dbReference type="NCBI Taxonomy" id="7574"/>
    <lineage>
        <taxon>Eukaryota</taxon>
        <taxon>Metazoa</taxon>
        <taxon>Spiralia</taxon>
        <taxon>Lophotrochozoa</taxon>
        <taxon>Brachiopoda</taxon>
        <taxon>Linguliformea</taxon>
        <taxon>Lingulata</taxon>
        <taxon>Lingulida</taxon>
        <taxon>Linguloidea</taxon>
        <taxon>Lingulidae</taxon>
        <taxon>Lingula</taxon>
    </lineage>
</organism>
<feature type="coiled-coil region" evidence="1">
    <location>
        <begin position="38"/>
        <end position="72"/>
    </location>
</feature>
<evidence type="ECO:0000256" key="3">
    <source>
        <dbReference type="SAM" id="SignalP"/>
    </source>
</evidence>
<dbReference type="InterPro" id="IPR008160">
    <property type="entry name" value="Collagen"/>
</dbReference>
<dbReference type="InterPro" id="IPR051077">
    <property type="entry name" value="Ca-dependent_lectin"/>
</dbReference>
<dbReference type="InParanoid" id="A0A1S3K9M7"/>
<dbReference type="GO" id="GO:0005615">
    <property type="term" value="C:extracellular space"/>
    <property type="evidence" value="ECO:0007669"/>
    <property type="project" value="TreeGrafter"/>
</dbReference>
<proteinExistence type="predicted"/>
<feature type="compositionally biased region" description="Basic and acidic residues" evidence="2">
    <location>
        <begin position="111"/>
        <end position="144"/>
    </location>
</feature>
<dbReference type="AlphaFoldDB" id="A0A1S3K9M7"/>
<evidence type="ECO:0000256" key="2">
    <source>
        <dbReference type="SAM" id="MobiDB-lite"/>
    </source>
</evidence>
<gene>
    <name evidence="5" type="primary">LOC106179937</name>
</gene>
<evidence type="ECO:0000313" key="5">
    <source>
        <dbReference type="RefSeq" id="XP_013419202.1"/>
    </source>
</evidence>
<reference evidence="5" key="1">
    <citation type="submission" date="2025-08" db="UniProtKB">
        <authorList>
            <consortium name="RefSeq"/>
        </authorList>
    </citation>
    <scope>IDENTIFICATION</scope>
    <source>
        <tissue evidence="5">Gonads</tissue>
    </source>
</reference>
<feature type="region of interest" description="Disordered" evidence="2">
    <location>
        <begin position="102"/>
        <end position="167"/>
    </location>
</feature>
<dbReference type="KEGG" id="lak:106179937"/>
<feature type="region of interest" description="Disordered" evidence="2">
    <location>
        <begin position="78"/>
        <end position="97"/>
    </location>
</feature>
<dbReference type="Pfam" id="PF01391">
    <property type="entry name" value="Collagen"/>
    <property type="match status" value="1"/>
</dbReference>
<dbReference type="GO" id="GO:0005581">
    <property type="term" value="C:collagen trimer"/>
    <property type="evidence" value="ECO:0007669"/>
    <property type="project" value="UniProtKB-KW"/>
</dbReference>
<dbReference type="GeneID" id="106179937"/>
<evidence type="ECO:0000313" key="4">
    <source>
        <dbReference type="Proteomes" id="UP000085678"/>
    </source>
</evidence>
<evidence type="ECO:0000256" key="1">
    <source>
        <dbReference type="SAM" id="Coils"/>
    </source>
</evidence>
<accession>A0A1S3K9M7</accession>
<keyword evidence="5" id="KW-0176">Collagen</keyword>
<keyword evidence="3" id="KW-0732">Signal</keyword>